<keyword evidence="4 7" id="KW-0479">Metal-binding</keyword>
<dbReference type="Gene3D" id="1.10.274.100">
    <property type="entry name" value="RNA polymerase Rpb1, domain 3"/>
    <property type="match status" value="2"/>
</dbReference>
<feature type="binding site" evidence="7">
    <location>
        <position position="883"/>
    </location>
    <ligand>
        <name>Zn(2+)</name>
        <dbReference type="ChEBI" id="CHEBI:29105"/>
        <label>2</label>
    </ligand>
</feature>
<dbReference type="InterPro" id="IPR012754">
    <property type="entry name" value="DNA-dir_RpoC_beta_prime_bact"/>
</dbReference>
<feature type="binding site" evidence="7">
    <location>
        <position position="461"/>
    </location>
    <ligand>
        <name>Mg(2+)</name>
        <dbReference type="ChEBI" id="CHEBI:18420"/>
    </ligand>
</feature>
<dbReference type="InterPro" id="IPR045867">
    <property type="entry name" value="DNA-dir_RpoC_beta_prime"/>
</dbReference>
<evidence type="ECO:0000259" key="10">
    <source>
        <dbReference type="SMART" id="SM00663"/>
    </source>
</evidence>
<dbReference type="Gene3D" id="2.40.50.100">
    <property type="match status" value="3"/>
</dbReference>
<feature type="binding site" evidence="7">
    <location>
        <position position="70"/>
    </location>
    <ligand>
        <name>Zn(2+)</name>
        <dbReference type="ChEBI" id="CHEBI:29105"/>
        <label>1</label>
    </ligand>
</feature>
<evidence type="ECO:0000256" key="2">
    <source>
        <dbReference type="ARBA" id="ARBA00022679"/>
    </source>
</evidence>
<feature type="binding site" evidence="7">
    <location>
        <position position="88"/>
    </location>
    <ligand>
        <name>Zn(2+)</name>
        <dbReference type="ChEBI" id="CHEBI:29105"/>
        <label>1</label>
    </ligand>
</feature>
<protein>
    <recommendedName>
        <fullName evidence="7">DNA-directed RNA polymerase subunit beta'</fullName>
        <shortName evidence="7">RNAP subunit beta'</shortName>
        <ecNumber evidence="7">2.7.7.6</ecNumber>
    </recommendedName>
    <alternativeName>
        <fullName evidence="7">RNA polymerase subunit beta'</fullName>
    </alternativeName>
    <alternativeName>
        <fullName evidence="7">Transcriptase subunit beta'</fullName>
    </alternativeName>
</protein>
<comment type="cofactor">
    <cofactor evidence="7">
        <name>Mg(2+)</name>
        <dbReference type="ChEBI" id="CHEBI:18420"/>
    </cofactor>
    <text evidence="7">Binds 1 Mg(2+) ion per subunit.</text>
</comment>
<comment type="cofactor">
    <cofactor evidence="7">
        <name>Zn(2+)</name>
        <dbReference type="ChEBI" id="CHEBI:29105"/>
    </cofactor>
    <text evidence="7">Binds 2 Zn(2+) ions per subunit.</text>
</comment>
<dbReference type="Pfam" id="PF05000">
    <property type="entry name" value="RNA_pol_Rpb1_4"/>
    <property type="match status" value="1"/>
</dbReference>
<dbReference type="Pfam" id="PF04983">
    <property type="entry name" value="RNA_pol_Rpb1_3"/>
    <property type="match status" value="1"/>
</dbReference>
<dbReference type="SUPFAM" id="SSF64484">
    <property type="entry name" value="beta and beta-prime subunits of DNA dependent RNA-polymerase"/>
    <property type="match status" value="1"/>
</dbReference>
<dbReference type="Gene3D" id="1.10.40.90">
    <property type="match status" value="1"/>
</dbReference>
<dbReference type="EMBL" id="JAKZHW010000001">
    <property type="protein sequence ID" value="MCH8614746.1"/>
    <property type="molecule type" value="Genomic_DNA"/>
</dbReference>
<dbReference type="InterPro" id="IPR044893">
    <property type="entry name" value="RNA_pol_Rpb1_clamp_domain"/>
</dbReference>
<dbReference type="Gene3D" id="1.10.1790.20">
    <property type="match status" value="1"/>
</dbReference>
<dbReference type="Proteomes" id="UP001203058">
    <property type="component" value="Unassembled WGS sequence"/>
</dbReference>
<comment type="caution">
    <text evidence="11">The sequence shown here is derived from an EMBL/GenBank/DDBJ whole genome shotgun (WGS) entry which is preliminary data.</text>
</comment>
<evidence type="ECO:0000256" key="9">
    <source>
        <dbReference type="SAM" id="MobiDB-lite"/>
    </source>
</evidence>
<dbReference type="NCBIfam" id="TIGR02386">
    <property type="entry name" value="rpoC_TIGR"/>
    <property type="match status" value="1"/>
</dbReference>
<dbReference type="HAMAP" id="MF_01322">
    <property type="entry name" value="RNApol_bact_RpoC"/>
    <property type="match status" value="1"/>
</dbReference>
<dbReference type="CDD" id="cd02655">
    <property type="entry name" value="RNAP_beta'_C"/>
    <property type="match status" value="1"/>
</dbReference>
<feature type="binding site" evidence="7">
    <location>
        <position position="809"/>
    </location>
    <ligand>
        <name>Zn(2+)</name>
        <dbReference type="ChEBI" id="CHEBI:29105"/>
        <label>2</label>
    </ligand>
</feature>
<dbReference type="InterPro" id="IPR038120">
    <property type="entry name" value="Rpb1_funnel_sf"/>
</dbReference>
<keyword evidence="7" id="KW-0862">Zinc</keyword>
<feature type="binding site" evidence="7">
    <location>
        <position position="463"/>
    </location>
    <ligand>
        <name>Mg(2+)</name>
        <dbReference type="ChEBI" id="CHEBI:18420"/>
    </ligand>
</feature>
<feature type="domain" description="RNA polymerase N-terminal" evidence="10">
    <location>
        <begin position="236"/>
        <end position="515"/>
    </location>
</feature>
<dbReference type="Pfam" id="PF00623">
    <property type="entry name" value="RNA_pol_Rpb1_2"/>
    <property type="match status" value="1"/>
</dbReference>
<organism evidence="11 12">
    <name type="scientific">Sphingomonas telluris</name>
    <dbReference type="NCBI Taxonomy" id="2907998"/>
    <lineage>
        <taxon>Bacteria</taxon>
        <taxon>Pseudomonadati</taxon>
        <taxon>Pseudomonadota</taxon>
        <taxon>Alphaproteobacteria</taxon>
        <taxon>Sphingomonadales</taxon>
        <taxon>Sphingomonadaceae</taxon>
        <taxon>Sphingomonas</taxon>
    </lineage>
</organism>
<evidence type="ECO:0000256" key="4">
    <source>
        <dbReference type="ARBA" id="ARBA00022723"/>
    </source>
</evidence>
<keyword evidence="3 7" id="KW-0548">Nucleotidyltransferase</keyword>
<comment type="similarity">
    <text evidence="7 8">Belongs to the RNA polymerase beta' chain family.</text>
</comment>
<dbReference type="EC" id="2.7.7.6" evidence="7"/>
<dbReference type="InterPro" id="IPR006592">
    <property type="entry name" value="RNA_pol_N"/>
</dbReference>
<feature type="compositionally biased region" description="Basic and acidic residues" evidence="9">
    <location>
        <begin position="1381"/>
        <end position="1396"/>
    </location>
</feature>
<dbReference type="PANTHER" id="PTHR19376">
    <property type="entry name" value="DNA-DIRECTED RNA POLYMERASE"/>
    <property type="match status" value="1"/>
</dbReference>
<dbReference type="GO" id="GO:0000428">
    <property type="term" value="C:DNA-directed RNA polymerase complex"/>
    <property type="evidence" value="ECO:0007669"/>
    <property type="project" value="UniProtKB-KW"/>
</dbReference>
<gene>
    <name evidence="7 11" type="primary">rpoC</name>
    <name evidence="11" type="ORF">LZ016_01310</name>
</gene>
<dbReference type="InterPro" id="IPR007081">
    <property type="entry name" value="RNA_pol_Rpb1_5"/>
</dbReference>
<feature type="binding site" evidence="7">
    <location>
        <position position="893"/>
    </location>
    <ligand>
        <name>Zn(2+)</name>
        <dbReference type="ChEBI" id="CHEBI:29105"/>
        <label>2</label>
    </ligand>
</feature>
<dbReference type="Gene3D" id="1.10.132.30">
    <property type="match status" value="1"/>
</dbReference>
<dbReference type="Gene3D" id="4.10.860.120">
    <property type="entry name" value="RNA polymerase II, clamp domain"/>
    <property type="match status" value="1"/>
</dbReference>
<dbReference type="InterPro" id="IPR007083">
    <property type="entry name" value="RNA_pol_Rpb1_4"/>
</dbReference>
<evidence type="ECO:0000256" key="5">
    <source>
        <dbReference type="ARBA" id="ARBA00023163"/>
    </source>
</evidence>
<dbReference type="RefSeq" id="WP_241445308.1">
    <property type="nucleotide sequence ID" value="NZ_JAKZHW010000001.1"/>
</dbReference>
<reference evidence="11 12" key="1">
    <citation type="submission" date="2022-03" db="EMBL/GenBank/DDBJ databases">
        <authorList>
            <person name="Jo J.-H."/>
            <person name="Im W.-T."/>
        </authorList>
    </citation>
    <scope>NUCLEOTIDE SEQUENCE [LARGE SCALE GENOMIC DNA]</scope>
    <source>
        <strain evidence="11 12">SM33</strain>
    </source>
</reference>
<comment type="function">
    <text evidence="7 8">DNA-dependent RNA polymerase catalyzes the transcription of DNA into RNA using the four ribonucleoside triphosphates as substrates.</text>
</comment>
<keyword evidence="12" id="KW-1185">Reference proteome</keyword>
<feature type="binding site" evidence="7">
    <location>
        <position position="85"/>
    </location>
    <ligand>
        <name>Zn(2+)</name>
        <dbReference type="ChEBI" id="CHEBI:29105"/>
        <label>1</label>
    </ligand>
</feature>
<comment type="catalytic activity">
    <reaction evidence="6 7 8">
        <text>RNA(n) + a ribonucleoside 5'-triphosphate = RNA(n+1) + diphosphate</text>
        <dbReference type="Rhea" id="RHEA:21248"/>
        <dbReference type="Rhea" id="RHEA-COMP:14527"/>
        <dbReference type="Rhea" id="RHEA-COMP:17342"/>
        <dbReference type="ChEBI" id="CHEBI:33019"/>
        <dbReference type="ChEBI" id="CHEBI:61557"/>
        <dbReference type="ChEBI" id="CHEBI:140395"/>
        <dbReference type="EC" id="2.7.7.6"/>
    </reaction>
</comment>
<feature type="binding site" evidence="7">
    <location>
        <position position="465"/>
    </location>
    <ligand>
        <name>Mg(2+)</name>
        <dbReference type="ChEBI" id="CHEBI:18420"/>
    </ligand>
</feature>
<dbReference type="Gene3D" id="1.10.150.390">
    <property type="match status" value="1"/>
</dbReference>
<accession>A0ABS9VIE3</accession>
<dbReference type="InterPro" id="IPR007066">
    <property type="entry name" value="RNA_pol_Rpb1_3"/>
</dbReference>
<evidence type="ECO:0000256" key="6">
    <source>
        <dbReference type="ARBA" id="ARBA00048552"/>
    </source>
</evidence>
<dbReference type="CDD" id="cd01609">
    <property type="entry name" value="RNAP_beta'_N"/>
    <property type="match status" value="1"/>
</dbReference>
<dbReference type="SMART" id="SM00663">
    <property type="entry name" value="RPOLA_N"/>
    <property type="match status" value="1"/>
</dbReference>
<dbReference type="Gene3D" id="2.40.40.20">
    <property type="match status" value="1"/>
</dbReference>
<evidence type="ECO:0000256" key="7">
    <source>
        <dbReference type="HAMAP-Rule" id="MF_01322"/>
    </source>
</evidence>
<evidence type="ECO:0000313" key="11">
    <source>
        <dbReference type="EMBL" id="MCH8614746.1"/>
    </source>
</evidence>
<keyword evidence="7" id="KW-0460">Magnesium</keyword>
<dbReference type="InterPro" id="IPR042102">
    <property type="entry name" value="RNA_pol_Rpb1_3_sf"/>
</dbReference>
<comment type="subunit">
    <text evidence="7">The RNAP catalytic core consists of 2 alpha, 1 beta, 1 beta' and 1 omega subunit. When a sigma factor is associated with the core the holoenzyme is formed, which can initiate transcription.</text>
</comment>
<proteinExistence type="inferred from homology"/>
<evidence type="ECO:0000313" key="12">
    <source>
        <dbReference type="Proteomes" id="UP001203058"/>
    </source>
</evidence>
<evidence type="ECO:0000256" key="3">
    <source>
        <dbReference type="ARBA" id="ARBA00022695"/>
    </source>
</evidence>
<keyword evidence="2 7" id="KW-0808">Transferase</keyword>
<dbReference type="PANTHER" id="PTHR19376:SF54">
    <property type="entry name" value="DNA-DIRECTED RNA POLYMERASE SUBUNIT BETA"/>
    <property type="match status" value="1"/>
</dbReference>
<dbReference type="GO" id="GO:0003899">
    <property type="term" value="F:DNA-directed RNA polymerase activity"/>
    <property type="evidence" value="ECO:0007669"/>
    <property type="project" value="UniProtKB-EC"/>
</dbReference>
<evidence type="ECO:0000256" key="8">
    <source>
        <dbReference type="RuleBase" id="RU004279"/>
    </source>
</evidence>
<name>A0ABS9VIE3_9SPHN</name>
<sequence length="1424" mass="157112">MNELTPFANPIAKPETFDEIRIGIASPEKIRSWSFGEIKKPETINYRTFKPERDGLFCARIFGPIKDYECLCGKYKRMKYKGIVCEKCGVEVTVSKVRRERMGHIELAAPVAHIWFLKSLPSRIGLLLDMQLKQLERILYFESYVVLEPGLTPLERLQLLTEDELLAAQDEYGEDAFSAGIGAEAVKQMLMDLDLEGEKEALLKELAETKSELKPKKIIKRLKVVESFLESGNRPEWMIMEVIPVIPPELRPLVPLDGGRFATSDLNDLYRRVINRNNRLKRLIELRAPDIIVRNEKRMLQEAVDALFDNGRRGRTITGANKRPLKSLSDMLKGKQGRFRQNLLGKRVDYSGRSVIVTGPELKLHQCGLPKKMALELFKPFIYSRLDAKGLSMTLKQAKKWVEKERKEVWDILDEVIREHPVLLNRAPTLHRLGIQAFEPVLIEGKAIQLHPLVCAAFNADFDGDQMAVHVPLSLEAQLEARVLMMSTNNILSPANGKPIIVPSQDMVLGLYYLSLEKADEPGQGMLLSDMQEVHQALAAGAVTLHSKIVSRVPQTDEEGNTYMKRFETTAGRMLLGETLPKSHKVPFETVNRVLTKKEIGDVIDIVYRHTGQKETVLFADAIMALGFRHAFRAGISFGKDDMVIPADKEKLVDETRALVKDYEQQYQDGLITQQEKYNKVIDAWSRCGDQVASAMMKEISATPKRPDGRQADLNSIYMMAHSGARGSQAQIKQLAGMRGLMAKPSGEIIETPIISNFKEGLTVLEYFNSTHGARKGLADTALKTANSGYLTRRLVDVSQDAVIIEDDCGTERALEMRAIVQGGAVIASLAERVLGRTMAEDVVDPKSGEVIIPEGALLDEAMVAQIEAAGLQGVKIRSPLVCASKQGVCGKCYGRDLARGTPVNIGEAVGVIAAQSIGEPGTQLTMRTFHIGGAAQLNEQSNLEAPVDGTIELRDMPTIIDPRGRHLSLSRSGEIAILDMDGRELSTHRVPYGAHLLCESGHIVSKGDRIAEWDPSFSPVITERAGTVKYQDLIENRTMSEQTDESTGIAQRVVTDDMGKSKKDSLHPRLTLTGGKAEEAGVYRLAPGAIVAVEDGQHVEAGEVLARMPREAARTRDITGGLPRVAELFEARTPKDKAIIARVSGRVQFLKDYKAKRKIAIVPDDGSSPHEELVPKSRVIEVQEGDYVKRGDNLVGGSPDPHDILEALGVEALAEYLVSEIQEVYRLQGVKINDKHIEVIVRQMLQKVEITDDGDTTLLKGEQVDREEMDEINSRLGKGKKPAQGKPVLLGITKASLQTRSFISAASFQETTRVLTEAAVQGKRDTLTGLKENVIVGRLIPAGTGSSMKELRVAATSRDAALRATHRRMQEALVAPESADELRAAEKARSVRDDTAGTGPDPLAEVVPSGHGTDADAGDYLTE</sequence>
<evidence type="ECO:0000256" key="1">
    <source>
        <dbReference type="ARBA" id="ARBA00022478"/>
    </source>
</evidence>
<dbReference type="InterPro" id="IPR000722">
    <property type="entry name" value="RNA_pol_asu"/>
</dbReference>
<keyword evidence="1 7" id="KW-0240">DNA-directed RNA polymerase</keyword>
<feature type="binding site" evidence="7">
    <location>
        <position position="72"/>
    </location>
    <ligand>
        <name>Zn(2+)</name>
        <dbReference type="ChEBI" id="CHEBI:29105"/>
        <label>1</label>
    </ligand>
</feature>
<dbReference type="InterPro" id="IPR007080">
    <property type="entry name" value="RNA_pol_Rpb1_1"/>
</dbReference>
<feature type="region of interest" description="Disordered" evidence="9">
    <location>
        <begin position="1375"/>
        <end position="1424"/>
    </location>
</feature>
<feature type="binding site" evidence="7">
    <location>
        <position position="890"/>
    </location>
    <ligand>
        <name>Zn(2+)</name>
        <dbReference type="ChEBI" id="CHEBI:29105"/>
        <label>2</label>
    </ligand>
</feature>
<keyword evidence="5 7" id="KW-0804">Transcription</keyword>
<dbReference type="Pfam" id="PF04998">
    <property type="entry name" value="RNA_pol_Rpb1_5"/>
    <property type="match status" value="1"/>
</dbReference>
<dbReference type="Pfam" id="PF04997">
    <property type="entry name" value="RNA_pol_Rpb1_1"/>
    <property type="match status" value="1"/>
</dbReference>